<gene>
    <name evidence="1" type="ORF">CEXT_338921</name>
</gene>
<reference evidence="1 2" key="1">
    <citation type="submission" date="2021-06" db="EMBL/GenBank/DDBJ databases">
        <title>Caerostris extrusa draft genome.</title>
        <authorList>
            <person name="Kono N."/>
            <person name="Arakawa K."/>
        </authorList>
    </citation>
    <scope>NUCLEOTIDE SEQUENCE [LARGE SCALE GENOMIC DNA]</scope>
</reference>
<protein>
    <submittedName>
        <fullName evidence="1">Uncharacterized protein</fullName>
    </submittedName>
</protein>
<dbReference type="Proteomes" id="UP001054945">
    <property type="component" value="Unassembled WGS sequence"/>
</dbReference>
<organism evidence="1 2">
    <name type="scientific">Caerostris extrusa</name>
    <name type="common">Bark spider</name>
    <name type="synonym">Caerostris bankana</name>
    <dbReference type="NCBI Taxonomy" id="172846"/>
    <lineage>
        <taxon>Eukaryota</taxon>
        <taxon>Metazoa</taxon>
        <taxon>Ecdysozoa</taxon>
        <taxon>Arthropoda</taxon>
        <taxon>Chelicerata</taxon>
        <taxon>Arachnida</taxon>
        <taxon>Araneae</taxon>
        <taxon>Araneomorphae</taxon>
        <taxon>Entelegynae</taxon>
        <taxon>Araneoidea</taxon>
        <taxon>Araneidae</taxon>
        <taxon>Caerostris</taxon>
    </lineage>
</organism>
<name>A0AAV4XLT2_CAEEX</name>
<dbReference type="EMBL" id="BPLR01000507">
    <property type="protein sequence ID" value="GIY95348.1"/>
    <property type="molecule type" value="Genomic_DNA"/>
</dbReference>
<dbReference type="AlphaFoldDB" id="A0AAV4XLT2"/>
<accession>A0AAV4XLT2</accession>
<sequence>MLVEQSILDHSHSFLNFTVTHSIIIVNLANLLGNFRCCKSFLHSGIELKECQGLPIAKLIAIGLYLTVGWRHYKLLQLFTHNDDKAANGV</sequence>
<proteinExistence type="predicted"/>
<evidence type="ECO:0000313" key="1">
    <source>
        <dbReference type="EMBL" id="GIY95348.1"/>
    </source>
</evidence>
<comment type="caution">
    <text evidence="1">The sequence shown here is derived from an EMBL/GenBank/DDBJ whole genome shotgun (WGS) entry which is preliminary data.</text>
</comment>
<keyword evidence="2" id="KW-1185">Reference proteome</keyword>
<evidence type="ECO:0000313" key="2">
    <source>
        <dbReference type="Proteomes" id="UP001054945"/>
    </source>
</evidence>